<dbReference type="RefSeq" id="WP_277523112.1">
    <property type="nucleotide sequence ID" value="NZ_JAMQOT010000006.1"/>
</dbReference>
<protein>
    <recommendedName>
        <fullName evidence="4">DUF5709 domain-containing protein</fullName>
    </recommendedName>
</protein>
<accession>A0A9Q4KZR6</accession>
<dbReference type="Proteomes" id="UP001154061">
    <property type="component" value="Unassembled WGS sequence"/>
</dbReference>
<keyword evidence="3" id="KW-1185">Reference proteome</keyword>
<evidence type="ECO:0000313" key="2">
    <source>
        <dbReference type="EMBL" id="MDF9747235.1"/>
    </source>
</evidence>
<gene>
    <name evidence="2" type="ORF">NDI89_16740</name>
</gene>
<feature type="region of interest" description="Disordered" evidence="1">
    <location>
        <begin position="1"/>
        <end position="24"/>
    </location>
</feature>
<evidence type="ECO:0000256" key="1">
    <source>
        <dbReference type="SAM" id="MobiDB-lite"/>
    </source>
</evidence>
<sequence length="113" mass="12521">MTDYDMHEPDFSGTTTDEWDEPELEDFDTDDLSEVGEHFILSASGFPPENFTDLKLPVVDPDGNLNRNALQTAKSGGHGVGAIEDLDEETQDEVEDVIDDLANEHFEDADFGD</sequence>
<dbReference type="EMBL" id="JAMQOT010000006">
    <property type="protein sequence ID" value="MDF9747235.1"/>
    <property type="molecule type" value="Genomic_DNA"/>
</dbReference>
<name>A0A9Q4KZR6_9EURY</name>
<evidence type="ECO:0000313" key="3">
    <source>
        <dbReference type="Proteomes" id="UP001154061"/>
    </source>
</evidence>
<dbReference type="AlphaFoldDB" id="A0A9Q4KZR6"/>
<comment type="caution">
    <text evidence="2">The sequence shown here is derived from an EMBL/GenBank/DDBJ whole genome shotgun (WGS) entry which is preliminary data.</text>
</comment>
<evidence type="ECO:0008006" key="4">
    <source>
        <dbReference type="Google" id="ProtNLM"/>
    </source>
</evidence>
<feature type="compositionally biased region" description="Basic and acidic residues" evidence="1">
    <location>
        <begin position="1"/>
        <end position="10"/>
    </location>
</feature>
<organism evidence="2 3">
    <name type="scientific">Natrinema salsiterrestre</name>
    <dbReference type="NCBI Taxonomy" id="2950540"/>
    <lineage>
        <taxon>Archaea</taxon>
        <taxon>Methanobacteriati</taxon>
        <taxon>Methanobacteriota</taxon>
        <taxon>Stenosarchaea group</taxon>
        <taxon>Halobacteria</taxon>
        <taxon>Halobacteriales</taxon>
        <taxon>Natrialbaceae</taxon>
        <taxon>Natrinema</taxon>
    </lineage>
</organism>
<proteinExistence type="predicted"/>
<reference evidence="2" key="1">
    <citation type="submission" date="2022-06" db="EMBL/GenBank/DDBJ databases">
        <title>Natrinema sp. a new haloarchaeum isolate from saline soil.</title>
        <authorList>
            <person name="Strakova D."/>
            <person name="Galisteo C."/>
            <person name="Sanchez-Porro C."/>
            <person name="Ventosa A."/>
        </authorList>
    </citation>
    <scope>NUCLEOTIDE SEQUENCE</scope>
    <source>
        <strain evidence="2">S1CR25-10</strain>
    </source>
</reference>